<dbReference type="Proteomes" id="UP000242146">
    <property type="component" value="Unassembled WGS sequence"/>
</dbReference>
<evidence type="ECO:0000313" key="2">
    <source>
        <dbReference type="EMBL" id="ORX62035.1"/>
    </source>
</evidence>
<dbReference type="STRING" id="101127.A0A1X2GVH2"/>
<dbReference type="Pfam" id="PF24845">
    <property type="entry name" value="DUF7721"/>
    <property type="match status" value="1"/>
</dbReference>
<feature type="domain" description="DUF7721" evidence="1">
    <location>
        <begin position="19"/>
        <end position="103"/>
    </location>
</feature>
<reference evidence="2 3" key="1">
    <citation type="submission" date="2016-07" db="EMBL/GenBank/DDBJ databases">
        <title>Pervasive Adenine N6-methylation of Active Genes in Fungi.</title>
        <authorList>
            <consortium name="DOE Joint Genome Institute"/>
            <person name="Mondo S.J."/>
            <person name="Dannebaum R.O."/>
            <person name="Kuo R.C."/>
            <person name="Labutti K."/>
            <person name="Haridas S."/>
            <person name="Kuo A."/>
            <person name="Salamov A."/>
            <person name="Ahrendt S.R."/>
            <person name="Lipzen A."/>
            <person name="Sullivan W."/>
            <person name="Andreopoulos W.B."/>
            <person name="Clum A."/>
            <person name="Lindquist E."/>
            <person name="Daum C."/>
            <person name="Ramamoorthy G.K."/>
            <person name="Gryganskyi A."/>
            <person name="Culley D."/>
            <person name="Magnuson J.K."/>
            <person name="James T.Y."/>
            <person name="O'Malley M.A."/>
            <person name="Stajich J.E."/>
            <person name="Spatafora J.W."/>
            <person name="Visel A."/>
            <person name="Grigoriev I.V."/>
        </authorList>
    </citation>
    <scope>NUCLEOTIDE SEQUENCE [LARGE SCALE GENOMIC DNA]</scope>
    <source>
        <strain evidence="2 3">NRRL 3301</strain>
    </source>
</reference>
<gene>
    <name evidence="2" type="ORF">DM01DRAFT_1379891</name>
</gene>
<evidence type="ECO:0000259" key="1">
    <source>
        <dbReference type="Pfam" id="PF24845"/>
    </source>
</evidence>
<dbReference type="InterPro" id="IPR056138">
    <property type="entry name" value="DUF7721"/>
</dbReference>
<dbReference type="AlphaFoldDB" id="A0A1X2GVH2"/>
<keyword evidence="3" id="KW-1185">Reference proteome</keyword>
<name>A0A1X2GVH2_9FUNG</name>
<dbReference type="PANTHER" id="PTHR39477:SF1">
    <property type="entry name" value="BETA-FLANKING PROTEIN"/>
    <property type="match status" value="1"/>
</dbReference>
<dbReference type="EMBL" id="MCGT01000002">
    <property type="protein sequence ID" value="ORX62035.1"/>
    <property type="molecule type" value="Genomic_DNA"/>
</dbReference>
<sequence>MSYGGESQSYQGAVQGGYDANESLRYAQQHHGNEEHNDMFSSVLSKFSGSEEHSRPVEQEDVDHLQDAHSRVYGQGNVEGASSRDLGSAAALQAFKSFTSGGGSSGGSSQLIGMAMSEATKLFQQGGGQGNQSEMLQSAVGMAMKLYASQGSGGSSGGSGGLGAVMGMLGGGGGSAGGAMSLLSKFM</sequence>
<comment type="caution">
    <text evidence="2">The sequence shown here is derived from an EMBL/GenBank/DDBJ whole genome shotgun (WGS) entry which is preliminary data.</text>
</comment>
<dbReference type="OrthoDB" id="2290255at2759"/>
<protein>
    <recommendedName>
        <fullName evidence="1">DUF7721 domain-containing protein</fullName>
    </recommendedName>
</protein>
<organism evidence="2 3">
    <name type="scientific">Hesseltinella vesiculosa</name>
    <dbReference type="NCBI Taxonomy" id="101127"/>
    <lineage>
        <taxon>Eukaryota</taxon>
        <taxon>Fungi</taxon>
        <taxon>Fungi incertae sedis</taxon>
        <taxon>Mucoromycota</taxon>
        <taxon>Mucoromycotina</taxon>
        <taxon>Mucoromycetes</taxon>
        <taxon>Mucorales</taxon>
        <taxon>Cunninghamellaceae</taxon>
        <taxon>Hesseltinella</taxon>
    </lineage>
</organism>
<proteinExistence type="predicted"/>
<accession>A0A1X2GVH2</accession>
<evidence type="ECO:0000313" key="3">
    <source>
        <dbReference type="Proteomes" id="UP000242146"/>
    </source>
</evidence>
<dbReference type="PANTHER" id="PTHR39477">
    <property type="entry name" value="CHROMOSOME 8, WHOLE GENOME SHOTGUN SEQUENCE"/>
    <property type="match status" value="1"/>
</dbReference>